<evidence type="ECO:0008006" key="5">
    <source>
        <dbReference type="Google" id="ProtNLM"/>
    </source>
</evidence>
<protein>
    <recommendedName>
        <fullName evidence="5">Reverse transcriptase domain-containing protein</fullName>
    </recommendedName>
</protein>
<accession>A0A2Z6PG01</accession>
<gene>
    <name evidence="3" type="ORF">TSUD_186170</name>
</gene>
<evidence type="ECO:0000313" key="3">
    <source>
        <dbReference type="EMBL" id="GAU48842.1"/>
    </source>
</evidence>
<dbReference type="InterPro" id="IPR000477">
    <property type="entry name" value="RT_dom"/>
</dbReference>
<evidence type="ECO:0000259" key="1">
    <source>
        <dbReference type="Pfam" id="PF00078"/>
    </source>
</evidence>
<dbReference type="PANTHER" id="PTHR33116">
    <property type="entry name" value="REVERSE TRANSCRIPTASE ZINC-BINDING DOMAIN-CONTAINING PROTEIN-RELATED-RELATED"/>
    <property type="match status" value="1"/>
</dbReference>
<dbReference type="PANTHER" id="PTHR33116:SF78">
    <property type="entry name" value="OS12G0587133 PROTEIN"/>
    <property type="match status" value="1"/>
</dbReference>
<dbReference type="Pfam" id="PF00078">
    <property type="entry name" value="RVT_1"/>
    <property type="match status" value="1"/>
</dbReference>
<dbReference type="EMBL" id="DF974482">
    <property type="protein sequence ID" value="GAU48842.1"/>
    <property type="molecule type" value="Genomic_DNA"/>
</dbReference>
<name>A0A2Z6PG01_TRISU</name>
<organism evidence="3 4">
    <name type="scientific">Trifolium subterraneum</name>
    <name type="common">Subterranean clover</name>
    <dbReference type="NCBI Taxonomy" id="3900"/>
    <lineage>
        <taxon>Eukaryota</taxon>
        <taxon>Viridiplantae</taxon>
        <taxon>Streptophyta</taxon>
        <taxon>Embryophyta</taxon>
        <taxon>Tracheophyta</taxon>
        <taxon>Spermatophyta</taxon>
        <taxon>Magnoliopsida</taxon>
        <taxon>eudicotyledons</taxon>
        <taxon>Gunneridae</taxon>
        <taxon>Pentapetalae</taxon>
        <taxon>rosids</taxon>
        <taxon>fabids</taxon>
        <taxon>Fabales</taxon>
        <taxon>Fabaceae</taxon>
        <taxon>Papilionoideae</taxon>
        <taxon>50 kb inversion clade</taxon>
        <taxon>NPAAA clade</taxon>
        <taxon>Hologalegina</taxon>
        <taxon>IRL clade</taxon>
        <taxon>Trifolieae</taxon>
        <taxon>Trifolium</taxon>
    </lineage>
</organism>
<feature type="domain" description="Reverse transcriptase zinc-binding" evidence="2">
    <location>
        <begin position="456"/>
        <end position="545"/>
    </location>
</feature>
<reference evidence="4" key="1">
    <citation type="journal article" date="2017" name="Front. Plant Sci.">
        <title>Climate Clever Clovers: New Paradigm to Reduce the Environmental Footprint of Ruminants by Breeding Low Methanogenic Forages Utilizing Haplotype Variation.</title>
        <authorList>
            <person name="Kaur P."/>
            <person name="Appels R."/>
            <person name="Bayer P.E."/>
            <person name="Keeble-Gagnere G."/>
            <person name="Wang J."/>
            <person name="Hirakawa H."/>
            <person name="Shirasawa K."/>
            <person name="Vercoe P."/>
            <person name="Stefanova K."/>
            <person name="Durmic Z."/>
            <person name="Nichols P."/>
            <person name="Revell C."/>
            <person name="Isobe S.N."/>
            <person name="Edwards D."/>
            <person name="Erskine W."/>
        </authorList>
    </citation>
    <scope>NUCLEOTIDE SEQUENCE [LARGE SCALE GENOMIC DNA]</scope>
    <source>
        <strain evidence="4">cv. Daliak</strain>
    </source>
</reference>
<feature type="domain" description="Reverse transcriptase" evidence="1">
    <location>
        <begin position="116"/>
        <end position="289"/>
    </location>
</feature>
<evidence type="ECO:0000259" key="2">
    <source>
        <dbReference type="Pfam" id="PF13966"/>
    </source>
</evidence>
<dbReference type="OrthoDB" id="1435533at2759"/>
<sequence length="572" mass="63947">MVAKAGGANMSYFHGSVKGRCRKNSILALCVGDTWVESVSEICTKIVDYFTTHFPESVNKRPTLDGIVFRSVDPIDVLALTVPFTTTGIVEVVLSVDGDKSLGPDVDEVVEVNEIIGLAKKSRKECLIFKVDFENACDSVSWSFLDYMMIRFGFGGQCRNWIKACVFSGNLFMLVNGSPTEEINIQRGLKQGDPLAPFMFLLVVEGLSGVIRSAKERNMFTGFKVGNTGLYVSHLQYADDTLFIGEASMENIWSLNAILRSFELVSDLKVNFYKSSIMGVNVNSEFLGVAEKFLHCKIEYIPFIYLGLPVGYVILGGRVVLLNSVLNSIHIFYLSFMKMPLSLEKDSSNSTKLLVRGPKGSRKIDGVSWSKVCKSKNDGGLGVRDLRVINLVLLGSHEGFLLVEERVFTRFPEDAISDWFLEDLNLLESLNEILDRSTISTTDDSWYWKHDGSGYYSVKSTFLALSRSTTNEVILSVEEQRLLPKVWKTWAPSKVAVFSWQLLQDRLPTRQNLWHWGVIGDVSASMCVLCGSGPESDDHLFDSCNQISPILHSILRWLGVELVPSLGRLEFF</sequence>
<dbReference type="Proteomes" id="UP000242715">
    <property type="component" value="Unassembled WGS sequence"/>
</dbReference>
<dbReference type="AlphaFoldDB" id="A0A2Z6PG01"/>
<evidence type="ECO:0000313" key="4">
    <source>
        <dbReference type="Proteomes" id="UP000242715"/>
    </source>
</evidence>
<dbReference type="Pfam" id="PF13966">
    <property type="entry name" value="zf-RVT"/>
    <property type="match status" value="1"/>
</dbReference>
<proteinExistence type="predicted"/>
<keyword evidence="4" id="KW-1185">Reference proteome</keyword>
<dbReference type="InterPro" id="IPR026960">
    <property type="entry name" value="RVT-Znf"/>
</dbReference>